<evidence type="ECO:0000259" key="1">
    <source>
        <dbReference type="SMART" id="SM00849"/>
    </source>
</evidence>
<dbReference type="PANTHER" id="PTHR46018">
    <property type="entry name" value="ZINC PHOSPHODIESTERASE ELAC PROTEIN 1"/>
    <property type="match status" value="1"/>
</dbReference>
<dbReference type="Pfam" id="PF12706">
    <property type="entry name" value="Lactamase_B_2"/>
    <property type="match status" value="1"/>
</dbReference>
<dbReference type="Gene3D" id="3.60.15.10">
    <property type="entry name" value="Ribonuclease Z/Hydroxyacylglutathione hydrolase-like"/>
    <property type="match status" value="1"/>
</dbReference>
<sequence length="241" mass="26751">MKVTIIGCDGAYPRVNGATSAYLVEDKDTKVLLDCGSGAISRLQNHIELRELDGIVISHYHADHYADLECMQFATMLDTFEKKRENSLIIYGPGKEQMLTYKNFCVGKSFKGKENFTIGSLTFETILNKHGIEAYSIKVTNEDGECLVYTGDTGYYDELPIFCEGASLLIAESSCYEYERGNLSGHMTGGEAAIVAEKSGVDTLILTHLPHYGDIEKMTDEAKQFFNGEVILARYDSCIEV</sequence>
<evidence type="ECO:0000313" key="2">
    <source>
        <dbReference type="EMBL" id="CUO03594.1"/>
    </source>
</evidence>
<dbReference type="PANTHER" id="PTHR46018:SF4">
    <property type="entry name" value="METALLO-HYDROLASE YHFI-RELATED"/>
    <property type="match status" value="1"/>
</dbReference>
<protein>
    <submittedName>
        <fullName evidence="2">Metallo-beta-lactamase superfamily protein</fullName>
    </submittedName>
</protein>
<reference evidence="2 3" key="1">
    <citation type="submission" date="2015-09" db="EMBL/GenBank/DDBJ databases">
        <authorList>
            <consortium name="Pathogen Informatics"/>
        </authorList>
    </citation>
    <scope>NUCLEOTIDE SEQUENCE [LARGE SCALE GENOMIC DNA]</scope>
    <source>
        <strain evidence="2 3">2789STDY5834856</strain>
    </source>
</reference>
<dbReference type="InterPro" id="IPR001279">
    <property type="entry name" value="Metallo-B-lactamas"/>
</dbReference>
<dbReference type="EMBL" id="CYZX01000004">
    <property type="protein sequence ID" value="CUO03594.1"/>
    <property type="molecule type" value="Genomic_DNA"/>
</dbReference>
<name>A0A174BS57_9CLOT</name>
<dbReference type="AlphaFoldDB" id="A0A174BS57"/>
<organism evidence="2 3">
    <name type="scientific">Clostridium disporicum</name>
    <dbReference type="NCBI Taxonomy" id="84024"/>
    <lineage>
        <taxon>Bacteria</taxon>
        <taxon>Bacillati</taxon>
        <taxon>Bacillota</taxon>
        <taxon>Clostridia</taxon>
        <taxon>Eubacteriales</taxon>
        <taxon>Clostridiaceae</taxon>
        <taxon>Clostridium</taxon>
    </lineage>
</organism>
<proteinExistence type="predicted"/>
<dbReference type="OrthoDB" id="9800940at2"/>
<feature type="domain" description="Metallo-beta-lactamase" evidence="1">
    <location>
        <begin position="18"/>
        <end position="208"/>
    </location>
</feature>
<dbReference type="SUPFAM" id="SSF56281">
    <property type="entry name" value="Metallo-hydrolase/oxidoreductase"/>
    <property type="match status" value="1"/>
</dbReference>
<gene>
    <name evidence="2" type="ORF">ERS852471_00857</name>
</gene>
<dbReference type="InterPro" id="IPR036866">
    <property type="entry name" value="RibonucZ/Hydroxyglut_hydro"/>
</dbReference>
<dbReference type="RefSeq" id="WP_055264264.1">
    <property type="nucleotide sequence ID" value="NZ_CABIXQ010000004.1"/>
</dbReference>
<dbReference type="Proteomes" id="UP000095594">
    <property type="component" value="Unassembled WGS sequence"/>
</dbReference>
<dbReference type="CDD" id="cd07716">
    <property type="entry name" value="RNaseZ_short-form-like_MBL-fold"/>
    <property type="match status" value="1"/>
</dbReference>
<evidence type="ECO:0000313" key="3">
    <source>
        <dbReference type="Proteomes" id="UP000095594"/>
    </source>
</evidence>
<dbReference type="SMART" id="SM00849">
    <property type="entry name" value="Lactamase_B"/>
    <property type="match status" value="1"/>
</dbReference>
<dbReference type="GO" id="GO:0042781">
    <property type="term" value="F:3'-tRNA processing endoribonuclease activity"/>
    <property type="evidence" value="ECO:0007669"/>
    <property type="project" value="TreeGrafter"/>
</dbReference>
<accession>A0A174BS57</accession>